<dbReference type="InterPro" id="IPR007298">
    <property type="entry name" value="Cu-R_lipoprotein_NlpE"/>
</dbReference>
<gene>
    <name evidence="1" type="ORF">H9888_04640</name>
</gene>
<organism evidence="1 2">
    <name type="scientific">Candidatus Rikenella faecigallinarum</name>
    <dbReference type="NCBI Taxonomy" id="2838745"/>
    <lineage>
        <taxon>Bacteria</taxon>
        <taxon>Pseudomonadati</taxon>
        <taxon>Bacteroidota</taxon>
        <taxon>Bacteroidia</taxon>
        <taxon>Bacteroidales</taxon>
        <taxon>Rikenellaceae</taxon>
        <taxon>Rikenella</taxon>
    </lineage>
</organism>
<name>A0A9D1TYZ1_9BACT</name>
<accession>A0A9D1TYZ1</accession>
<dbReference type="EMBL" id="DXHL01000021">
    <property type="protein sequence ID" value="HIW10774.1"/>
    <property type="molecule type" value="Genomic_DNA"/>
</dbReference>
<sequence length="325" mass="36073">MQTHLLSLSAVGMLLTVPGCGPSLQCSTGIITVLEGDTLEIVTEHADTLRFQWSDTESLSPLDTVILSYPAPYTPGMTPERLDHHPRQTPMPGSDRDSHGCIGSAGYVWSDARGECIRLFEAGIRTTDEKGQAAYIVFSPDSSRAELFFSNGDPSELLERRQLPGGGSAWNVEDDDTKNVRQVDGAWTIDQRGKRLYTQPRDVAEAGEWCTATYEGLLPAASGPGIRYRLTVRHREHSGDGTFLLALTYLEAENGQDRTFSYSGSRYTLRGMAGDPNATVWQLVADNNRDTFYFQAENDQRLTLLNSQLERPQTTLNYTLERVQE</sequence>
<evidence type="ECO:0000313" key="2">
    <source>
        <dbReference type="Proteomes" id="UP000823926"/>
    </source>
</evidence>
<dbReference type="AlphaFoldDB" id="A0A9D1TYZ1"/>
<dbReference type="Proteomes" id="UP000823926">
    <property type="component" value="Unassembled WGS sequence"/>
</dbReference>
<proteinExistence type="predicted"/>
<reference evidence="1" key="2">
    <citation type="submission" date="2021-04" db="EMBL/GenBank/DDBJ databases">
        <authorList>
            <person name="Gilroy R."/>
        </authorList>
    </citation>
    <scope>NUCLEOTIDE SEQUENCE</scope>
    <source>
        <strain evidence="1">ChiBcec15-1070</strain>
    </source>
</reference>
<comment type="caution">
    <text evidence="1">The sequence shown here is derived from an EMBL/GenBank/DDBJ whole genome shotgun (WGS) entry which is preliminary data.</text>
</comment>
<dbReference type="Gene3D" id="2.40.128.640">
    <property type="match status" value="1"/>
</dbReference>
<protein>
    <submittedName>
        <fullName evidence="1">Copper resistance protein NlpE</fullName>
    </submittedName>
</protein>
<dbReference type="Pfam" id="PF04170">
    <property type="entry name" value="NlpE"/>
    <property type="match status" value="1"/>
</dbReference>
<reference evidence="1" key="1">
    <citation type="journal article" date="2021" name="PeerJ">
        <title>Extensive microbial diversity within the chicken gut microbiome revealed by metagenomics and culture.</title>
        <authorList>
            <person name="Gilroy R."/>
            <person name="Ravi A."/>
            <person name="Getino M."/>
            <person name="Pursley I."/>
            <person name="Horton D.L."/>
            <person name="Alikhan N.F."/>
            <person name="Baker D."/>
            <person name="Gharbi K."/>
            <person name="Hall N."/>
            <person name="Watson M."/>
            <person name="Adriaenssens E.M."/>
            <person name="Foster-Nyarko E."/>
            <person name="Jarju S."/>
            <person name="Secka A."/>
            <person name="Antonio M."/>
            <person name="Oren A."/>
            <person name="Chaudhuri R.R."/>
            <person name="La Ragione R."/>
            <person name="Hildebrand F."/>
            <person name="Pallen M.J."/>
        </authorList>
    </citation>
    <scope>NUCLEOTIDE SEQUENCE</scope>
    <source>
        <strain evidence="1">ChiBcec15-1070</strain>
    </source>
</reference>
<evidence type="ECO:0000313" key="1">
    <source>
        <dbReference type="EMBL" id="HIW10774.1"/>
    </source>
</evidence>